<dbReference type="InParanoid" id="A0A804RBZ7"/>
<reference evidence="2" key="2">
    <citation type="submission" date="2019-07" db="EMBL/GenBank/DDBJ databases">
        <authorList>
            <person name="Seetharam A."/>
            <person name="Woodhouse M."/>
            <person name="Cannon E."/>
        </authorList>
    </citation>
    <scope>NUCLEOTIDE SEQUENCE [LARGE SCALE GENOMIC DNA]</scope>
    <source>
        <strain evidence="2">cv. B73</strain>
    </source>
</reference>
<keyword evidence="1" id="KW-1133">Transmembrane helix</keyword>
<keyword evidence="1" id="KW-0472">Membrane</keyword>
<reference evidence="2" key="3">
    <citation type="submission" date="2021-05" db="UniProtKB">
        <authorList>
            <consortium name="EnsemblPlants"/>
        </authorList>
    </citation>
    <scope>IDENTIFICATION</scope>
    <source>
        <strain evidence="2">cv. B73</strain>
    </source>
</reference>
<dbReference type="EnsemblPlants" id="Zm00001eb406120_T001">
    <property type="protein sequence ID" value="Zm00001eb406120_P001"/>
    <property type="gene ID" value="Zm00001eb406120"/>
</dbReference>
<organism evidence="2 3">
    <name type="scientific">Zea mays</name>
    <name type="common">Maize</name>
    <dbReference type="NCBI Taxonomy" id="4577"/>
    <lineage>
        <taxon>Eukaryota</taxon>
        <taxon>Viridiplantae</taxon>
        <taxon>Streptophyta</taxon>
        <taxon>Embryophyta</taxon>
        <taxon>Tracheophyta</taxon>
        <taxon>Spermatophyta</taxon>
        <taxon>Magnoliopsida</taxon>
        <taxon>Liliopsida</taxon>
        <taxon>Poales</taxon>
        <taxon>Poaceae</taxon>
        <taxon>PACMAD clade</taxon>
        <taxon>Panicoideae</taxon>
        <taxon>Andropogonodae</taxon>
        <taxon>Andropogoneae</taxon>
        <taxon>Tripsacinae</taxon>
        <taxon>Zea</taxon>
    </lineage>
</organism>
<accession>A0A804RBZ7</accession>
<keyword evidence="3" id="KW-1185">Reference proteome</keyword>
<keyword evidence="1" id="KW-0812">Transmembrane</keyword>
<evidence type="ECO:0000313" key="3">
    <source>
        <dbReference type="Proteomes" id="UP000007305"/>
    </source>
</evidence>
<dbReference type="AlphaFoldDB" id="A0A804RBZ7"/>
<reference evidence="3" key="1">
    <citation type="journal article" date="2009" name="Science">
        <title>The B73 maize genome: complexity, diversity, and dynamics.</title>
        <authorList>
            <person name="Schnable P.S."/>
            <person name="Ware D."/>
            <person name="Fulton R.S."/>
            <person name="Stein J.C."/>
            <person name="Wei F."/>
            <person name="Pasternak S."/>
            <person name="Liang C."/>
            <person name="Zhang J."/>
            <person name="Fulton L."/>
            <person name="Graves T.A."/>
            <person name="Minx P."/>
            <person name="Reily A.D."/>
            <person name="Courtney L."/>
            <person name="Kruchowski S.S."/>
            <person name="Tomlinson C."/>
            <person name="Strong C."/>
            <person name="Delehaunty K."/>
            <person name="Fronick C."/>
            <person name="Courtney B."/>
            <person name="Rock S.M."/>
            <person name="Belter E."/>
            <person name="Du F."/>
            <person name="Kim K."/>
            <person name="Abbott R.M."/>
            <person name="Cotton M."/>
            <person name="Levy A."/>
            <person name="Marchetto P."/>
            <person name="Ochoa K."/>
            <person name="Jackson S.M."/>
            <person name="Gillam B."/>
            <person name="Chen W."/>
            <person name="Yan L."/>
            <person name="Higginbotham J."/>
            <person name="Cardenas M."/>
            <person name="Waligorski J."/>
            <person name="Applebaum E."/>
            <person name="Phelps L."/>
            <person name="Falcone J."/>
            <person name="Kanchi K."/>
            <person name="Thane T."/>
            <person name="Scimone A."/>
            <person name="Thane N."/>
            <person name="Henke J."/>
            <person name="Wang T."/>
            <person name="Ruppert J."/>
            <person name="Shah N."/>
            <person name="Rotter K."/>
            <person name="Hodges J."/>
            <person name="Ingenthron E."/>
            <person name="Cordes M."/>
            <person name="Kohlberg S."/>
            <person name="Sgro J."/>
            <person name="Delgado B."/>
            <person name="Mead K."/>
            <person name="Chinwalla A."/>
            <person name="Leonard S."/>
            <person name="Crouse K."/>
            <person name="Collura K."/>
            <person name="Kudrna D."/>
            <person name="Currie J."/>
            <person name="He R."/>
            <person name="Angelova A."/>
            <person name="Rajasekar S."/>
            <person name="Mueller T."/>
            <person name="Lomeli R."/>
            <person name="Scara G."/>
            <person name="Ko A."/>
            <person name="Delaney K."/>
            <person name="Wissotski M."/>
            <person name="Lopez G."/>
            <person name="Campos D."/>
            <person name="Braidotti M."/>
            <person name="Ashley E."/>
            <person name="Golser W."/>
            <person name="Kim H."/>
            <person name="Lee S."/>
            <person name="Lin J."/>
            <person name="Dujmic Z."/>
            <person name="Kim W."/>
            <person name="Talag J."/>
            <person name="Zuccolo A."/>
            <person name="Fan C."/>
            <person name="Sebastian A."/>
            <person name="Kramer M."/>
            <person name="Spiegel L."/>
            <person name="Nascimento L."/>
            <person name="Zutavern T."/>
            <person name="Miller B."/>
            <person name="Ambroise C."/>
            <person name="Muller S."/>
            <person name="Spooner W."/>
            <person name="Narechania A."/>
            <person name="Ren L."/>
            <person name="Wei S."/>
            <person name="Kumari S."/>
            <person name="Faga B."/>
            <person name="Levy M.J."/>
            <person name="McMahan L."/>
            <person name="Van Buren P."/>
            <person name="Vaughn M.W."/>
            <person name="Ying K."/>
            <person name="Yeh C.-T."/>
            <person name="Emrich S.J."/>
            <person name="Jia Y."/>
            <person name="Kalyanaraman A."/>
            <person name="Hsia A.-P."/>
            <person name="Barbazuk W.B."/>
            <person name="Baucom R.S."/>
            <person name="Brutnell T.P."/>
            <person name="Carpita N.C."/>
            <person name="Chaparro C."/>
            <person name="Chia J.-M."/>
            <person name="Deragon J.-M."/>
            <person name="Estill J.C."/>
            <person name="Fu Y."/>
            <person name="Jeddeloh J.A."/>
            <person name="Han Y."/>
            <person name="Lee H."/>
            <person name="Li P."/>
            <person name="Lisch D.R."/>
            <person name="Liu S."/>
            <person name="Liu Z."/>
            <person name="Nagel D.H."/>
            <person name="McCann M.C."/>
            <person name="SanMiguel P."/>
            <person name="Myers A.M."/>
            <person name="Nettleton D."/>
            <person name="Nguyen J."/>
            <person name="Penning B.W."/>
            <person name="Ponnala L."/>
            <person name="Schneider K.L."/>
            <person name="Schwartz D.C."/>
            <person name="Sharma A."/>
            <person name="Soderlund C."/>
            <person name="Springer N.M."/>
            <person name="Sun Q."/>
            <person name="Wang H."/>
            <person name="Waterman M."/>
            <person name="Westerman R."/>
            <person name="Wolfgruber T.K."/>
            <person name="Yang L."/>
            <person name="Yu Y."/>
            <person name="Zhang L."/>
            <person name="Zhou S."/>
            <person name="Zhu Q."/>
            <person name="Bennetzen J.L."/>
            <person name="Dawe R.K."/>
            <person name="Jiang J."/>
            <person name="Jiang N."/>
            <person name="Presting G.G."/>
            <person name="Wessler S.R."/>
            <person name="Aluru S."/>
            <person name="Martienssen R.A."/>
            <person name="Clifton S.W."/>
            <person name="McCombie W.R."/>
            <person name="Wing R.A."/>
            <person name="Wilson R.K."/>
        </authorList>
    </citation>
    <scope>NUCLEOTIDE SEQUENCE [LARGE SCALE GENOMIC DNA]</scope>
    <source>
        <strain evidence="3">cv. B73</strain>
    </source>
</reference>
<feature type="transmembrane region" description="Helical" evidence="1">
    <location>
        <begin position="24"/>
        <end position="49"/>
    </location>
</feature>
<dbReference type="Proteomes" id="UP000007305">
    <property type="component" value="Chromosome 10"/>
</dbReference>
<name>A0A804RBZ7_MAIZE</name>
<proteinExistence type="predicted"/>
<sequence length="51" mass="5984">MNEKRCWSMLVEWEHCKWANMNQVFLLGMTPLAFGSHLVFALGYAHLIFVL</sequence>
<protein>
    <submittedName>
        <fullName evidence="2">Uncharacterized protein</fullName>
    </submittedName>
</protein>
<dbReference type="Gramene" id="Zm00001eb406120_T001">
    <property type="protein sequence ID" value="Zm00001eb406120_P001"/>
    <property type="gene ID" value="Zm00001eb406120"/>
</dbReference>
<evidence type="ECO:0000313" key="2">
    <source>
        <dbReference type="EnsemblPlants" id="Zm00001eb406120_P001"/>
    </source>
</evidence>
<evidence type="ECO:0000256" key="1">
    <source>
        <dbReference type="SAM" id="Phobius"/>
    </source>
</evidence>